<gene>
    <name evidence="2" type="ORF">CP49_26155</name>
</gene>
<feature type="domain" description="Amidohydrolase 3" evidence="1">
    <location>
        <begin position="54"/>
        <end position="536"/>
    </location>
</feature>
<evidence type="ECO:0000259" key="1">
    <source>
        <dbReference type="Pfam" id="PF07969"/>
    </source>
</evidence>
<dbReference type="Gene3D" id="3.10.310.70">
    <property type="match status" value="1"/>
</dbReference>
<dbReference type="RefSeq" id="WP_057855200.1">
    <property type="nucleotide sequence ID" value="NZ_LLXX01000220.1"/>
</dbReference>
<dbReference type="PANTHER" id="PTHR22642">
    <property type="entry name" value="IMIDAZOLONEPROPIONASE"/>
    <property type="match status" value="1"/>
</dbReference>
<comment type="caution">
    <text evidence="2">The sequence shown here is derived from an EMBL/GenBank/DDBJ whole genome shotgun (WGS) entry which is preliminary data.</text>
</comment>
<name>A0A0R3KDH6_9BRAD</name>
<reference evidence="2 3" key="1">
    <citation type="submission" date="2014-03" db="EMBL/GenBank/DDBJ databases">
        <title>Bradyrhizobium valentinum sp. nov., isolated from effective nodules of Lupinus mariae-josephae, a lupine endemic of basic-lime soils in Eastern Spain.</title>
        <authorList>
            <person name="Duran D."/>
            <person name="Rey L."/>
            <person name="Navarro A."/>
            <person name="Busquets A."/>
            <person name="Imperial J."/>
            <person name="Ruiz-Argueso T."/>
        </authorList>
    </citation>
    <scope>NUCLEOTIDE SEQUENCE [LARGE SCALE GENOMIC DNA]</scope>
    <source>
        <strain evidence="2 3">LmjM3</strain>
    </source>
</reference>
<dbReference type="Gene3D" id="3.20.20.140">
    <property type="entry name" value="Metal-dependent hydrolases"/>
    <property type="match status" value="1"/>
</dbReference>
<dbReference type="PANTHER" id="PTHR22642:SF2">
    <property type="entry name" value="PROTEIN LONG AFTER FAR-RED 3"/>
    <property type="match status" value="1"/>
</dbReference>
<evidence type="ECO:0000313" key="2">
    <source>
        <dbReference type="EMBL" id="KRQ93587.1"/>
    </source>
</evidence>
<dbReference type="Pfam" id="PF07969">
    <property type="entry name" value="Amidohydro_3"/>
    <property type="match status" value="1"/>
</dbReference>
<dbReference type="SUPFAM" id="SSF51556">
    <property type="entry name" value="Metallo-dependent hydrolases"/>
    <property type="match status" value="1"/>
</dbReference>
<sequence length="549" mass="60683">MKTADRIFFGGPIRTMDPAKPIAEAVAVREGRVLAVGSKADIERLAAADTIRSDLGGRAMLPGFVEAHSHPMMSALAWGDPVVDIRAVHEPTFSAVIAKMRRRVAKAKPDEIIWFLGLDPQLHEGMEEPSRELLDDIAPNNPIVVQTINFHGVFINTKALAAFGIGADYKPPLGGKVFDAADGLPWKFAETSAWQLCNRFYVVCGEERKKRSFEEWVQKFVRAGYTTTSEIMIEPGAGPMLYALVKSRRNPLRIVGYEAKHLGGEVTVARNFGDDDFRMIGTKLHADGSVLLGNVWTTSPYLNNKMTLKGMGLPENSTGHSNISEEKLHELVAKYVSEGWQMSVHAHGDRTIDMVLNVYERVIERVGAQKVSGPLRIEHCGIMREDQIDRAVRLNVVCSYFLPYIHHWGEALRDYLLGEERAARFAPSGSASRKGMRVSYHCDSPMTWPDALVCLNVAVNRSTMKGAVLGPEQRVSMEEALKAITIDAAYQLQMDDRIGSIATGKFADFVILDRDPVVCETDRILQISIVGTVVGGVDTGDFFRVSARN</sequence>
<dbReference type="InterPro" id="IPR011059">
    <property type="entry name" value="Metal-dep_hydrolase_composite"/>
</dbReference>
<dbReference type="EMBL" id="LLXX01000220">
    <property type="protein sequence ID" value="KRQ93587.1"/>
    <property type="molecule type" value="Genomic_DNA"/>
</dbReference>
<dbReference type="CDD" id="cd01300">
    <property type="entry name" value="YtcJ_like"/>
    <property type="match status" value="1"/>
</dbReference>
<dbReference type="InterPro" id="IPR033932">
    <property type="entry name" value="YtcJ-like"/>
</dbReference>
<dbReference type="Gene3D" id="2.30.40.10">
    <property type="entry name" value="Urease, subunit C, domain 1"/>
    <property type="match status" value="1"/>
</dbReference>
<dbReference type="InterPro" id="IPR013108">
    <property type="entry name" value="Amidohydro_3"/>
</dbReference>
<organism evidence="2 3">
    <name type="scientific">Bradyrhizobium valentinum</name>
    <dbReference type="NCBI Taxonomy" id="1518501"/>
    <lineage>
        <taxon>Bacteria</taxon>
        <taxon>Pseudomonadati</taxon>
        <taxon>Pseudomonadota</taxon>
        <taxon>Alphaproteobacteria</taxon>
        <taxon>Hyphomicrobiales</taxon>
        <taxon>Nitrobacteraceae</taxon>
        <taxon>Bradyrhizobium</taxon>
    </lineage>
</organism>
<dbReference type="SUPFAM" id="SSF51338">
    <property type="entry name" value="Composite domain of metallo-dependent hydrolases"/>
    <property type="match status" value="1"/>
</dbReference>
<dbReference type="AlphaFoldDB" id="A0A0R3KDH6"/>
<evidence type="ECO:0000313" key="3">
    <source>
        <dbReference type="Proteomes" id="UP000051913"/>
    </source>
</evidence>
<protein>
    <recommendedName>
        <fullName evidence="1">Amidohydrolase 3 domain-containing protein</fullName>
    </recommendedName>
</protein>
<dbReference type="Proteomes" id="UP000051913">
    <property type="component" value="Unassembled WGS sequence"/>
</dbReference>
<accession>A0A0R3KDH6</accession>
<keyword evidence="3" id="KW-1185">Reference proteome</keyword>
<proteinExistence type="predicted"/>
<dbReference type="GO" id="GO:0016810">
    <property type="term" value="F:hydrolase activity, acting on carbon-nitrogen (but not peptide) bonds"/>
    <property type="evidence" value="ECO:0007669"/>
    <property type="project" value="InterPro"/>
</dbReference>
<dbReference type="InterPro" id="IPR032466">
    <property type="entry name" value="Metal_Hydrolase"/>
</dbReference>